<dbReference type="InterPro" id="IPR035979">
    <property type="entry name" value="RBD_domain_sf"/>
</dbReference>
<dbReference type="GO" id="GO:0003723">
    <property type="term" value="F:RNA binding"/>
    <property type="evidence" value="ECO:0007669"/>
    <property type="project" value="UniProtKB-UniRule"/>
</dbReference>
<keyword evidence="2" id="KW-1133">Transmembrane helix</keyword>
<evidence type="ECO:0000256" key="2">
    <source>
        <dbReference type="SAM" id="Phobius"/>
    </source>
</evidence>
<evidence type="ECO:0000313" key="4">
    <source>
        <dbReference type="EMBL" id="VFU42967.1"/>
    </source>
</evidence>
<sequence>MIKMDSSKISVGHIALISILFAGVLYLCTWSASISSPFLLSSRRLYNHCSSRSQSTSLDWLWRKPRHQTKHAVVNKAYVEQGVDAEMTMFDLFLESFWLGEDTRPLLDHLLIIAVDQAAYERCLFKRLNCYKLETEGADQFEGEKIYMSPGFIKMMWRRTHLLLEVLKHGYNFIFTDTDVMWLRNPFSRLGIYNESVDLQMSTDWFNGDPQSENNAINTGFYFTRSNNKTISLFETWYGRKDNSSGKKEQDVLFDLMTAGMFGQLGVHPRFLDTVYFSGFCKDSTDIKAVITVHANCCRSINAKVGDLTAVLRDWKRYKAASAAAAAAPPSNVTVPFGWTASLSSIKFSSAVIIESRDFPHFWLLTLKEKLKHYGVENVKDLTLKYGEIEKIEAAQNMPSARRKDFGFVTFDTHDAAVTCAKSINNAELGEGDNKRNCNACSTCQPKEFYRIERETPSHDDMENLKVPVDELGLALEKASTPNKTVIIAVVNKAYVEQGVDAEMTMFDLFLESFWLGEDTRPLLDHLLIIAVDQAAYERCLFKRLNCYKLETEGADQFEGEKIYMSPGFIKMMWRRTHLLLEVLKHGYNFIFTDTDVMWLRNPFSSVTSNEHDGLTGPQSEKNAINTGFYFTRSNNKTISLFDAWYGRKDNSSGKKEQDVFFDLMTAGMFGQLGLHARFLDTVFFSGFCTDSNDIKAVITVHANCCRSINAKVRDLTAVLRDWKRFKAASAAAAEAPPSNVTVPFSWTGHFGCWDSWKTKV</sequence>
<keyword evidence="2" id="KW-0472">Membrane</keyword>
<dbReference type="PANTHER" id="PTHR46038">
    <property type="entry name" value="EXPRESSED PROTEIN-RELATED"/>
    <property type="match status" value="1"/>
</dbReference>
<dbReference type="PROSITE" id="PS50102">
    <property type="entry name" value="RRM"/>
    <property type="match status" value="1"/>
</dbReference>
<organism evidence="4">
    <name type="scientific">Salix viminalis</name>
    <name type="common">Common osier</name>
    <name type="synonym">Basket willow</name>
    <dbReference type="NCBI Taxonomy" id="40686"/>
    <lineage>
        <taxon>Eukaryota</taxon>
        <taxon>Viridiplantae</taxon>
        <taxon>Streptophyta</taxon>
        <taxon>Embryophyta</taxon>
        <taxon>Tracheophyta</taxon>
        <taxon>Spermatophyta</taxon>
        <taxon>Magnoliopsida</taxon>
        <taxon>eudicotyledons</taxon>
        <taxon>Gunneridae</taxon>
        <taxon>Pentapetalae</taxon>
        <taxon>rosids</taxon>
        <taxon>fabids</taxon>
        <taxon>Malpighiales</taxon>
        <taxon>Salicaceae</taxon>
        <taxon>Saliceae</taxon>
        <taxon>Salix</taxon>
    </lineage>
</organism>
<keyword evidence="2" id="KW-0812">Transmembrane</keyword>
<protein>
    <recommendedName>
        <fullName evidence="3">RRM domain-containing protein</fullName>
    </recommendedName>
</protein>
<gene>
    <name evidence="4" type="ORF">SVIM_LOCUS261698</name>
</gene>
<feature type="transmembrane region" description="Helical" evidence="2">
    <location>
        <begin position="12"/>
        <end position="32"/>
    </location>
</feature>
<keyword evidence="1" id="KW-0694">RNA-binding</keyword>
<dbReference type="PANTHER" id="PTHR46038:SF12">
    <property type="entry name" value="OS03G0731800 PROTEIN"/>
    <property type="match status" value="1"/>
</dbReference>
<dbReference type="Gene3D" id="3.30.70.330">
    <property type="match status" value="1"/>
</dbReference>
<dbReference type="InterPro" id="IPR005069">
    <property type="entry name" value="Nucl-diP-sugar_transferase"/>
</dbReference>
<proteinExistence type="predicted"/>
<dbReference type="InterPro" id="IPR012677">
    <property type="entry name" value="Nucleotide-bd_a/b_plait_sf"/>
</dbReference>
<evidence type="ECO:0000256" key="1">
    <source>
        <dbReference type="PROSITE-ProRule" id="PRU00176"/>
    </source>
</evidence>
<dbReference type="Pfam" id="PF00076">
    <property type="entry name" value="RRM_1"/>
    <property type="match status" value="1"/>
</dbReference>
<dbReference type="InterPro" id="IPR044821">
    <property type="entry name" value="At1g28695/At4g15970-like"/>
</dbReference>
<dbReference type="EMBL" id="CAADRP010001595">
    <property type="protein sequence ID" value="VFU42967.1"/>
    <property type="molecule type" value="Genomic_DNA"/>
</dbReference>
<dbReference type="InterPro" id="IPR000504">
    <property type="entry name" value="RRM_dom"/>
</dbReference>
<reference evidence="4" key="1">
    <citation type="submission" date="2019-03" db="EMBL/GenBank/DDBJ databases">
        <authorList>
            <person name="Mank J."/>
            <person name="Almeida P."/>
        </authorList>
    </citation>
    <scope>NUCLEOTIDE SEQUENCE</scope>
    <source>
        <strain evidence="4">78183</strain>
    </source>
</reference>
<evidence type="ECO:0000259" key="3">
    <source>
        <dbReference type="PROSITE" id="PS50102"/>
    </source>
</evidence>
<feature type="domain" description="RRM" evidence="3">
    <location>
        <begin position="360"/>
        <end position="432"/>
    </location>
</feature>
<accession>A0A6N2LPC1</accession>
<dbReference type="Pfam" id="PF03407">
    <property type="entry name" value="Nucleotid_trans"/>
    <property type="match status" value="2"/>
</dbReference>
<dbReference type="SUPFAM" id="SSF54928">
    <property type="entry name" value="RNA-binding domain, RBD"/>
    <property type="match status" value="1"/>
</dbReference>
<dbReference type="AlphaFoldDB" id="A0A6N2LPC1"/>
<name>A0A6N2LPC1_SALVM</name>